<dbReference type="PANTHER" id="PTHR37984:SF5">
    <property type="entry name" value="PROTEIN NYNRIN-LIKE"/>
    <property type="match status" value="1"/>
</dbReference>
<name>A0A183AYA9_9TREM</name>
<proteinExistence type="predicted"/>
<organism evidence="3">
    <name type="scientific">Echinostoma caproni</name>
    <dbReference type="NCBI Taxonomy" id="27848"/>
    <lineage>
        <taxon>Eukaryota</taxon>
        <taxon>Metazoa</taxon>
        <taxon>Spiralia</taxon>
        <taxon>Lophotrochozoa</taxon>
        <taxon>Platyhelminthes</taxon>
        <taxon>Trematoda</taxon>
        <taxon>Digenea</taxon>
        <taxon>Plagiorchiida</taxon>
        <taxon>Echinostomata</taxon>
        <taxon>Echinostomatoidea</taxon>
        <taxon>Echinostomatidae</taxon>
        <taxon>Echinostoma</taxon>
    </lineage>
</organism>
<dbReference type="Gene3D" id="3.30.70.270">
    <property type="match status" value="1"/>
</dbReference>
<evidence type="ECO:0000313" key="1">
    <source>
        <dbReference type="EMBL" id="VDP89154.1"/>
    </source>
</evidence>
<dbReference type="EMBL" id="UZAN01051828">
    <property type="protein sequence ID" value="VDP89154.1"/>
    <property type="molecule type" value="Genomic_DNA"/>
</dbReference>
<reference evidence="1 2" key="2">
    <citation type="submission" date="2018-11" db="EMBL/GenBank/DDBJ databases">
        <authorList>
            <consortium name="Pathogen Informatics"/>
        </authorList>
    </citation>
    <scope>NUCLEOTIDE SEQUENCE [LARGE SCALE GENOMIC DNA]</scope>
    <source>
        <strain evidence="1 2">Egypt</strain>
    </source>
</reference>
<accession>A0A183AYA9</accession>
<dbReference type="AlphaFoldDB" id="A0A183AYA9"/>
<dbReference type="Proteomes" id="UP000272942">
    <property type="component" value="Unassembled WGS sequence"/>
</dbReference>
<protein>
    <submittedName>
        <fullName evidence="3">Reverse transcriptase domain-containing protein</fullName>
    </submittedName>
</protein>
<evidence type="ECO:0000313" key="2">
    <source>
        <dbReference type="Proteomes" id="UP000272942"/>
    </source>
</evidence>
<dbReference type="WBParaSite" id="ECPE_0001197901-mRNA-1">
    <property type="protein sequence ID" value="ECPE_0001197901-mRNA-1"/>
    <property type="gene ID" value="ECPE_0001197901"/>
</dbReference>
<dbReference type="InterPro" id="IPR043502">
    <property type="entry name" value="DNA/RNA_pol_sf"/>
</dbReference>
<dbReference type="InterPro" id="IPR043128">
    <property type="entry name" value="Rev_trsase/Diguanyl_cyclase"/>
</dbReference>
<gene>
    <name evidence="1" type="ORF">ECPE_LOCUS11944</name>
</gene>
<dbReference type="InterPro" id="IPR050951">
    <property type="entry name" value="Retrovirus_Pol_polyprotein"/>
</dbReference>
<evidence type="ECO:0000313" key="3">
    <source>
        <dbReference type="WBParaSite" id="ECPE_0001197901-mRNA-1"/>
    </source>
</evidence>
<sequence length="121" mass="13986">MDTMLTGITGTAAYLNDTIVMGHTQELFSRLNGKRIQYYGFRIREDKCDLFMATIKYFGFLFDKDGRRPDPENSKSIQNMPPPKDLVTLRSFLGLVSHCNAFFLDMHRAMDQLVAKDQPWN</sequence>
<dbReference type="PANTHER" id="PTHR37984">
    <property type="entry name" value="PROTEIN CBG26694"/>
    <property type="match status" value="1"/>
</dbReference>
<dbReference type="SUPFAM" id="SSF56672">
    <property type="entry name" value="DNA/RNA polymerases"/>
    <property type="match status" value="1"/>
</dbReference>
<keyword evidence="2" id="KW-1185">Reference proteome</keyword>
<reference evidence="3" key="1">
    <citation type="submission" date="2016-06" db="UniProtKB">
        <authorList>
            <consortium name="WormBaseParasite"/>
        </authorList>
    </citation>
    <scope>IDENTIFICATION</scope>
</reference>
<dbReference type="OrthoDB" id="5807442at2759"/>